<dbReference type="STRING" id="391625.PPSIR1_28008"/>
<evidence type="ECO:0000313" key="2">
    <source>
        <dbReference type="EMBL" id="EDM80830.1"/>
    </source>
</evidence>
<sequence>MSALADTDPRLPVAPPAAEPHEAARPQPTFYLRAAAGLRLPPRAELVPLLQRHVLETLGGWVQLVILELIADGSVEWHADVSASLARPRVEAASKGGTVLAFPRLSVSGRRVCGASSQLFVVRCVDRRGPRRPGLWAALIVAEALAAILGGELVDLGVGALGGPPRPRPPADARVRVVHHLRLPSTAGAGRRRWLSTRGMERFGLPELELAELPEAWVERGAQLLLGVAQHLVDSAWTPPPTPARGGRRRELLLTLGELHWALGGDALGVPTTRGRGWTRVGLELAFARSWPARIRVVPPIDARPWQNMGAWIDSVWIDLFGPPPAVRSRLGATGS</sequence>
<gene>
    <name evidence="2" type="ORF">PPSIR1_28008</name>
</gene>
<name>A6FZM4_9BACT</name>
<keyword evidence="3" id="KW-1185">Reference proteome</keyword>
<evidence type="ECO:0000313" key="3">
    <source>
        <dbReference type="Proteomes" id="UP000005801"/>
    </source>
</evidence>
<dbReference type="EMBL" id="ABCS01000007">
    <property type="protein sequence ID" value="EDM80830.1"/>
    <property type="molecule type" value="Genomic_DNA"/>
</dbReference>
<evidence type="ECO:0000256" key="1">
    <source>
        <dbReference type="SAM" id="MobiDB-lite"/>
    </source>
</evidence>
<dbReference type="AlphaFoldDB" id="A6FZM4"/>
<feature type="region of interest" description="Disordered" evidence="1">
    <location>
        <begin position="1"/>
        <end position="25"/>
    </location>
</feature>
<dbReference type="OrthoDB" id="5503379at2"/>
<comment type="caution">
    <text evidence="2">The sequence shown here is derived from an EMBL/GenBank/DDBJ whole genome shotgun (WGS) entry which is preliminary data.</text>
</comment>
<dbReference type="Proteomes" id="UP000005801">
    <property type="component" value="Unassembled WGS sequence"/>
</dbReference>
<proteinExistence type="predicted"/>
<dbReference type="RefSeq" id="WP_006969923.1">
    <property type="nucleotide sequence ID" value="NZ_ABCS01000007.1"/>
</dbReference>
<accession>A6FZM4</accession>
<protein>
    <submittedName>
        <fullName evidence="2">Uncharacterized protein</fullName>
    </submittedName>
</protein>
<organism evidence="2 3">
    <name type="scientific">Plesiocystis pacifica SIR-1</name>
    <dbReference type="NCBI Taxonomy" id="391625"/>
    <lineage>
        <taxon>Bacteria</taxon>
        <taxon>Pseudomonadati</taxon>
        <taxon>Myxococcota</taxon>
        <taxon>Polyangia</taxon>
        <taxon>Nannocystales</taxon>
        <taxon>Nannocystaceae</taxon>
        <taxon>Plesiocystis</taxon>
    </lineage>
</organism>
<reference evidence="2 3" key="1">
    <citation type="submission" date="2007-06" db="EMBL/GenBank/DDBJ databases">
        <authorList>
            <person name="Shimkets L."/>
            <person name="Ferriera S."/>
            <person name="Johnson J."/>
            <person name="Kravitz S."/>
            <person name="Beeson K."/>
            <person name="Sutton G."/>
            <person name="Rogers Y.-H."/>
            <person name="Friedman R."/>
            <person name="Frazier M."/>
            <person name="Venter J.C."/>
        </authorList>
    </citation>
    <scope>NUCLEOTIDE SEQUENCE [LARGE SCALE GENOMIC DNA]</scope>
    <source>
        <strain evidence="2 3">SIR-1</strain>
    </source>
</reference>